<dbReference type="EMBL" id="CP016895">
    <property type="protein sequence ID" value="AOA57481.1"/>
    <property type="molecule type" value="Genomic_DNA"/>
</dbReference>
<dbReference type="PROSITE" id="PS51257">
    <property type="entry name" value="PROKAR_LIPOPROTEIN"/>
    <property type="match status" value="1"/>
</dbReference>
<dbReference type="AlphaFoldDB" id="A0A1B2LX12"/>
<accession>A0A1B2LX12</accession>
<evidence type="ECO:0000313" key="4">
    <source>
        <dbReference type="Proteomes" id="UP000093391"/>
    </source>
</evidence>
<evidence type="ECO:0000256" key="2">
    <source>
        <dbReference type="SAM" id="SignalP"/>
    </source>
</evidence>
<dbReference type="OrthoDB" id="6717527at2"/>
<evidence type="ECO:0000256" key="1">
    <source>
        <dbReference type="SAM" id="MobiDB-lite"/>
    </source>
</evidence>
<gene>
    <name evidence="3" type="ORF">BFG52_03340</name>
</gene>
<dbReference type="KEGG" id="ala:BFG52_03340"/>
<keyword evidence="2" id="KW-0732">Signal</keyword>
<name>A0A1B2LX12_9GAMM</name>
<reference evidence="3 4" key="1">
    <citation type="submission" date="2016-08" db="EMBL/GenBank/DDBJ databases">
        <authorList>
            <person name="Seilhamer J.J."/>
        </authorList>
    </citation>
    <scope>NUCLEOTIDE SEQUENCE [LARGE SCALE GENOMIC DNA]</scope>
    <source>
        <strain evidence="3 4">BRTC-1</strain>
    </source>
</reference>
<keyword evidence="4" id="KW-1185">Reference proteome</keyword>
<proteinExistence type="predicted"/>
<feature type="chain" id="PRO_5008539872" evidence="2">
    <location>
        <begin position="31"/>
        <end position="186"/>
    </location>
</feature>
<feature type="region of interest" description="Disordered" evidence="1">
    <location>
        <begin position="34"/>
        <end position="63"/>
    </location>
</feature>
<evidence type="ECO:0000313" key="3">
    <source>
        <dbReference type="EMBL" id="AOA57481.1"/>
    </source>
</evidence>
<feature type="compositionally biased region" description="Basic residues" evidence="1">
    <location>
        <begin position="41"/>
        <end position="54"/>
    </location>
</feature>
<sequence length="186" mass="20712">MKQFSATILKKITLKNTSMLLLACSALGLAACQTNSSNPQTHKRGYHGGPHHQGMKPNDRAGMSARHHQRQPGAQAWREQMQQACLNKNNGATVNVKIDDKTLSGQCHLVFQPDRNSMQSRVNHQSVRPQQHAGSNRRGAWSDLDRQAFQQACIGKSADQKTTVQFNEQSINGRCQLRFKRTAPNA</sequence>
<dbReference type="RefSeq" id="WP_067552611.1">
    <property type="nucleotide sequence ID" value="NZ_CP016895.1"/>
</dbReference>
<dbReference type="STRING" id="1789224.BFG52_03340"/>
<feature type="signal peptide" evidence="2">
    <location>
        <begin position="1"/>
        <end position="30"/>
    </location>
</feature>
<dbReference type="Proteomes" id="UP000093391">
    <property type="component" value="Chromosome"/>
</dbReference>
<organism evidence="3 4">
    <name type="scientific">Acinetobacter larvae</name>
    <dbReference type="NCBI Taxonomy" id="1789224"/>
    <lineage>
        <taxon>Bacteria</taxon>
        <taxon>Pseudomonadati</taxon>
        <taxon>Pseudomonadota</taxon>
        <taxon>Gammaproteobacteria</taxon>
        <taxon>Moraxellales</taxon>
        <taxon>Moraxellaceae</taxon>
        <taxon>Acinetobacter</taxon>
    </lineage>
</organism>
<protein>
    <submittedName>
        <fullName evidence="3">Uncharacterized protein</fullName>
    </submittedName>
</protein>